<keyword evidence="6" id="KW-0408">Iron</keyword>
<sequence length="610" mass="68066">MLTKAKEMNRVLYIDLTKKDNKIEDRKDLFDKYLGGSGVAIKLLEEECPKGVDPLSASNPIIFAVGPLTALYPSASKTVAMFKSPLTGNLGESHTGGRSAMAIKLAGYGAIVIKGSSDIPLYLAIHGDEVKFKDASSIWGIEAVAVGRILREVEPGAGVRTIIRIGRAGEKQVRYACAVCETYRHFGRLGLGAVMGSKKLKAVVISADKSIEIPKEKRKEYKKVYDEIQDVVVETDAMEKYHDLGTAGKIYEMNKLGGMAYKNLESASAPEEIAREFSGENIAEKYLSRRVSCAHCPVGCIHLASLRELYEPGYYFKTTTIPYDNETIYALGFMLGMKSAEDYLRLIDVVDRIGMDAISTGVTLAWATEAYERGIITKEHTDGLEFRWGDTQVYSEAIEKIVGMPNEFYQNLAMGVEHVSSVYGGQDYALAFGGNEMPEYHTGIACYLNNLTGARHSHLDSAGYDLDQKLIGKEFTLEEVVKGLLKEEEWRQILSSLVVCFFARKVYSAERVIKALDAIGIENWTEGKLEDLGRVIHRAKMEFKFREGFDLAKLRIPKRIFEVPTPHGFLKEEDMRKAIEIYGEMIYSHSSSKLQLINHESSQETFSFKL</sequence>
<evidence type="ECO:0000259" key="9">
    <source>
        <dbReference type="SMART" id="SM00790"/>
    </source>
</evidence>
<dbReference type="Gene3D" id="3.60.9.10">
    <property type="entry name" value="Aldehyde ferredoxin oxidoreductase, N-terminal domain"/>
    <property type="match status" value="1"/>
</dbReference>
<evidence type="ECO:0000256" key="1">
    <source>
        <dbReference type="ARBA" id="ARBA00001966"/>
    </source>
</evidence>
<keyword evidence="5 10" id="KW-0560">Oxidoreductase</keyword>
<dbReference type="Gene3D" id="1.10.599.10">
    <property type="entry name" value="Aldehyde Ferredoxin Oxidoreductase Protein, subunit A, domain 3"/>
    <property type="match status" value="1"/>
</dbReference>
<name>A0A7G9YUP3_9EURY</name>
<evidence type="ECO:0000256" key="8">
    <source>
        <dbReference type="ARBA" id="ARBA00049934"/>
    </source>
</evidence>
<dbReference type="PANTHER" id="PTHR30038">
    <property type="entry name" value="ALDEHYDE FERREDOXIN OXIDOREDUCTASE"/>
    <property type="match status" value="1"/>
</dbReference>
<evidence type="ECO:0000256" key="2">
    <source>
        <dbReference type="ARBA" id="ARBA00011032"/>
    </source>
</evidence>
<dbReference type="GO" id="GO:0051539">
    <property type="term" value="F:4 iron, 4 sulfur cluster binding"/>
    <property type="evidence" value="ECO:0007669"/>
    <property type="project" value="UniProtKB-KW"/>
</dbReference>
<dbReference type="GO" id="GO:0033726">
    <property type="term" value="F:aldehyde ferredoxin oxidoreductase activity"/>
    <property type="evidence" value="ECO:0007669"/>
    <property type="project" value="UniProtKB-EC"/>
</dbReference>
<proteinExistence type="inferred from homology"/>
<keyword evidence="4" id="KW-0479">Metal-binding</keyword>
<keyword evidence="3" id="KW-0004">4Fe-4S</keyword>
<dbReference type="SMART" id="SM00790">
    <property type="entry name" value="AFOR_N"/>
    <property type="match status" value="1"/>
</dbReference>
<comment type="similarity">
    <text evidence="2">Belongs to the AOR/FOR family.</text>
</comment>
<dbReference type="SUPFAM" id="SSF56228">
    <property type="entry name" value="Aldehyde ferredoxin oxidoreductase, N-terminal domain"/>
    <property type="match status" value="1"/>
</dbReference>
<dbReference type="EMBL" id="MT631476">
    <property type="protein sequence ID" value="QNO51727.1"/>
    <property type="molecule type" value="Genomic_DNA"/>
</dbReference>
<dbReference type="AlphaFoldDB" id="A0A7G9YUP3"/>
<accession>A0A7G9YUP3</accession>
<dbReference type="GO" id="GO:0046872">
    <property type="term" value="F:metal ion binding"/>
    <property type="evidence" value="ECO:0007669"/>
    <property type="project" value="UniProtKB-KW"/>
</dbReference>
<evidence type="ECO:0000256" key="7">
    <source>
        <dbReference type="ARBA" id="ARBA00023014"/>
    </source>
</evidence>
<evidence type="ECO:0000256" key="4">
    <source>
        <dbReference type="ARBA" id="ARBA00022723"/>
    </source>
</evidence>
<dbReference type="InterPro" id="IPR001203">
    <property type="entry name" value="OxRdtase_Ald_Fedxn_C"/>
</dbReference>
<dbReference type="InterPro" id="IPR013985">
    <property type="entry name" value="Ald_Fedxn_OxRdtase_dom3"/>
</dbReference>
<dbReference type="InterPro" id="IPR036503">
    <property type="entry name" value="Ald_Fedxn_OxRdtase_N_sf"/>
</dbReference>
<dbReference type="InterPro" id="IPR013984">
    <property type="entry name" value="Ald_Fedxn_OxRdtase_dom2"/>
</dbReference>
<gene>
    <name evidence="10" type="primary">aor</name>
    <name evidence="10" type="ORF">GMKFMAKO_00044</name>
</gene>
<keyword evidence="7" id="KW-0411">Iron-sulfur</keyword>
<comment type="cofactor">
    <cofactor evidence="8">
        <name>tungstopterin</name>
        <dbReference type="ChEBI" id="CHEBI:30402"/>
    </cofactor>
</comment>
<evidence type="ECO:0000313" key="10">
    <source>
        <dbReference type="EMBL" id="QNO51727.1"/>
    </source>
</evidence>
<dbReference type="PANTHER" id="PTHR30038:SF8">
    <property type="entry name" value="ALDEHYDE FERREDOXIN OXIDOREDUCTASE"/>
    <property type="match status" value="1"/>
</dbReference>
<reference evidence="10" key="1">
    <citation type="submission" date="2020-06" db="EMBL/GenBank/DDBJ databases">
        <title>Unique genomic features of the anaerobic methanotrophic archaea.</title>
        <authorList>
            <person name="Chadwick G.L."/>
            <person name="Skennerton C.T."/>
            <person name="Laso-Perez R."/>
            <person name="Leu A.O."/>
            <person name="Speth D.R."/>
            <person name="Yu H."/>
            <person name="Morgan-Lang C."/>
            <person name="Hatzenpichler R."/>
            <person name="Goudeau D."/>
            <person name="Malmstrom R."/>
            <person name="Brazelton W.J."/>
            <person name="Woyke T."/>
            <person name="Hallam S.J."/>
            <person name="Tyson G.W."/>
            <person name="Wegener G."/>
            <person name="Boetius A."/>
            <person name="Orphan V."/>
        </authorList>
    </citation>
    <scope>NUCLEOTIDE SEQUENCE</scope>
</reference>
<organism evidence="10">
    <name type="scientific">Candidatus Methanophagaceae archaeon ANME-1 ERB6</name>
    <dbReference type="NCBI Taxonomy" id="2759912"/>
    <lineage>
        <taxon>Archaea</taxon>
        <taxon>Methanobacteriati</taxon>
        <taxon>Methanobacteriota</taxon>
        <taxon>Stenosarchaea group</taxon>
        <taxon>Methanomicrobia</taxon>
        <taxon>Candidatus Methanophagales</taxon>
        <taxon>Candidatus Methanophagaceae</taxon>
    </lineage>
</organism>
<comment type="cofactor">
    <cofactor evidence="1">
        <name>[4Fe-4S] cluster</name>
        <dbReference type="ChEBI" id="CHEBI:49883"/>
    </cofactor>
</comment>
<dbReference type="SUPFAM" id="SSF48310">
    <property type="entry name" value="Aldehyde ferredoxin oxidoreductase, C-terminal domains"/>
    <property type="match status" value="1"/>
</dbReference>
<dbReference type="Gene3D" id="1.10.569.10">
    <property type="entry name" value="Aldehyde Ferredoxin Oxidoreductase Protein, subunit A, domain 2"/>
    <property type="match status" value="1"/>
</dbReference>
<protein>
    <submittedName>
        <fullName evidence="10">Tungsten-containing aldehyde ferredoxin oxidoreductase</fullName>
        <ecNumber evidence="10">1.2.7.5</ecNumber>
    </submittedName>
</protein>
<dbReference type="InterPro" id="IPR013983">
    <property type="entry name" value="Ald_Fedxn_OxRdtase_N"/>
</dbReference>
<dbReference type="Pfam" id="PF01314">
    <property type="entry name" value="AFOR_C"/>
    <property type="match status" value="1"/>
</dbReference>
<dbReference type="GO" id="GO:0009055">
    <property type="term" value="F:electron transfer activity"/>
    <property type="evidence" value="ECO:0007669"/>
    <property type="project" value="InterPro"/>
</dbReference>
<evidence type="ECO:0000256" key="3">
    <source>
        <dbReference type="ARBA" id="ARBA00022485"/>
    </source>
</evidence>
<dbReference type="InterPro" id="IPR036021">
    <property type="entry name" value="Tungsten_al_ferr_oxy-like_C"/>
</dbReference>
<dbReference type="InterPro" id="IPR051919">
    <property type="entry name" value="W-dependent_AOR"/>
</dbReference>
<evidence type="ECO:0000256" key="5">
    <source>
        <dbReference type="ARBA" id="ARBA00023002"/>
    </source>
</evidence>
<feature type="domain" description="Aldehyde ferredoxin oxidoreductase N-terminal" evidence="9">
    <location>
        <begin position="8"/>
        <end position="209"/>
    </location>
</feature>
<dbReference type="Pfam" id="PF02730">
    <property type="entry name" value="AFOR_N"/>
    <property type="match status" value="1"/>
</dbReference>
<evidence type="ECO:0000256" key="6">
    <source>
        <dbReference type="ARBA" id="ARBA00023004"/>
    </source>
</evidence>
<dbReference type="EC" id="1.2.7.5" evidence="10"/>